<comment type="caution">
    <text evidence="1">The sequence shown here is derived from an EMBL/GenBank/DDBJ whole genome shotgun (WGS) entry which is preliminary data.</text>
</comment>
<dbReference type="Proteomes" id="UP001497700">
    <property type="component" value="Unassembled WGS sequence"/>
</dbReference>
<reference evidence="1 2" key="1">
    <citation type="journal article" date="2022" name="New Phytol.">
        <title>Ecological generalism drives hyperdiversity of secondary metabolite gene clusters in xylarialean endophytes.</title>
        <authorList>
            <person name="Franco M.E.E."/>
            <person name="Wisecaver J.H."/>
            <person name="Arnold A.E."/>
            <person name="Ju Y.M."/>
            <person name="Slot J.C."/>
            <person name="Ahrendt S."/>
            <person name="Moore L.P."/>
            <person name="Eastman K.E."/>
            <person name="Scott K."/>
            <person name="Konkel Z."/>
            <person name="Mondo S.J."/>
            <person name="Kuo A."/>
            <person name="Hayes R.D."/>
            <person name="Haridas S."/>
            <person name="Andreopoulos B."/>
            <person name="Riley R."/>
            <person name="LaButti K."/>
            <person name="Pangilinan J."/>
            <person name="Lipzen A."/>
            <person name="Amirebrahimi M."/>
            <person name="Yan J."/>
            <person name="Adam C."/>
            <person name="Keymanesh K."/>
            <person name="Ng V."/>
            <person name="Louie K."/>
            <person name="Northen T."/>
            <person name="Drula E."/>
            <person name="Henrissat B."/>
            <person name="Hsieh H.M."/>
            <person name="Youens-Clark K."/>
            <person name="Lutzoni F."/>
            <person name="Miadlikowska J."/>
            <person name="Eastwood D.C."/>
            <person name="Hamelin R.C."/>
            <person name="Grigoriev I.V."/>
            <person name="U'Ren J.M."/>
        </authorList>
    </citation>
    <scope>NUCLEOTIDE SEQUENCE [LARGE SCALE GENOMIC DNA]</scope>
    <source>
        <strain evidence="1 2">CBS 119005</strain>
    </source>
</reference>
<keyword evidence="2" id="KW-1185">Reference proteome</keyword>
<protein>
    <submittedName>
        <fullName evidence="1">Uncharacterized protein</fullName>
    </submittedName>
</protein>
<organism evidence="1 2">
    <name type="scientific">Hypoxylon rubiginosum</name>
    <dbReference type="NCBI Taxonomy" id="110542"/>
    <lineage>
        <taxon>Eukaryota</taxon>
        <taxon>Fungi</taxon>
        <taxon>Dikarya</taxon>
        <taxon>Ascomycota</taxon>
        <taxon>Pezizomycotina</taxon>
        <taxon>Sordariomycetes</taxon>
        <taxon>Xylariomycetidae</taxon>
        <taxon>Xylariales</taxon>
        <taxon>Hypoxylaceae</taxon>
        <taxon>Hypoxylon</taxon>
    </lineage>
</organism>
<name>A0ACB9Z574_9PEZI</name>
<gene>
    <name evidence="1" type="ORF">F4820DRAFT_231165</name>
</gene>
<evidence type="ECO:0000313" key="1">
    <source>
        <dbReference type="EMBL" id="KAI4866961.1"/>
    </source>
</evidence>
<dbReference type="EMBL" id="MU393452">
    <property type="protein sequence ID" value="KAI4866961.1"/>
    <property type="molecule type" value="Genomic_DNA"/>
</dbReference>
<accession>A0ACB9Z574</accession>
<sequence>MSSATEAPSCGAIEGNPDFYGIGIRVGVYLQWVSACANLLVDPQSATSFYDVSSAFTFAILVATMTATFASPPTIQPIETYIMLQFALGYFVFSLNISGKWWQLPVRTAKRLREWQASRTLPLLVDLFMPSILLVVVLSDLILQLSLQPAFVEEAAEQLASAEPASFVDWLILLATAVTLPLNLILRFNTHGFSWSGPMWRTTIACMIVAVNLWLWFASQPNYRPPGESCDPPFIFMFSKQQLNGPIVTFCKAVSVFFAAIIYIPFATLLELVSTFVTRIELAFFRLVLQFVPSNAFTKLLEGNGTPFSLTYHLGATPVPTTFIDVSIEVLARSNYKDFRFSDVFRLWVYLASGKIQQQAENRSIPPQSTPERRISFLWNAVTILSIAWFILSIEFMLVWNNIEGINSISTTGQLIPFIIGCVSMIPFTRRLAVIVLAKKYNDRADITLEISNSIVNVETVETVEIRNARNTPSNDDLGGSCSNITSVT</sequence>
<proteinExistence type="predicted"/>
<evidence type="ECO:0000313" key="2">
    <source>
        <dbReference type="Proteomes" id="UP001497700"/>
    </source>
</evidence>